<dbReference type="OrthoDB" id="2942377at2759"/>
<organism evidence="2 3">
    <name type="scientific">Marasmius oreades</name>
    <name type="common">fairy-ring Marasmius</name>
    <dbReference type="NCBI Taxonomy" id="181124"/>
    <lineage>
        <taxon>Eukaryota</taxon>
        <taxon>Fungi</taxon>
        <taxon>Dikarya</taxon>
        <taxon>Basidiomycota</taxon>
        <taxon>Agaricomycotina</taxon>
        <taxon>Agaricomycetes</taxon>
        <taxon>Agaricomycetidae</taxon>
        <taxon>Agaricales</taxon>
        <taxon>Marasmiineae</taxon>
        <taxon>Marasmiaceae</taxon>
        <taxon>Marasmius</taxon>
    </lineage>
</organism>
<dbReference type="Proteomes" id="UP001049176">
    <property type="component" value="Chromosome 1"/>
</dbReference>
<dbReference type="KEGG" id="more:E1B28_001964"/>
<comment type="caution">
    <text evidence="2">The sequence shown here is derived from an EMBL/GenBank/DDBJ whole genome shotgun (WGS) entry which is preliminary data.</text>
</comment>
<feature type="transmembrane region" description="Helical" evidence="1">
    <location>
        <begin position="80"/>
        <end position="98"/>
    </location>
</feature>
<keyword evidence="1" id="KW-0812">Transmembrane</keyword>
<keyword evidence="1" id="KW-0472">Membrane</keyword>
<evidence type="ECO:0000256" key="1">
    <source>
        <dbReference type="SAM" id="Phobius"/>
    </source>
</evidence>
<accession>A0A9P7V4P1</accession>
<dbReference type="EMBL" id="CM032181">
    <property type="protein sequence ID" value="KAG7100187.1"/>
    <property type="molecule type" value="Genomic_DNA"/>
</dbReference>
<name>A0A9P7V4P1_9AGAR</name>
<gene>
    <name evidence="2" type="ORF">E1B28_001964</name>
</gene>
<sequence length="261" mass="29460">MLTSLYRSTATTSIRFSRSQTTPSLIRYHCVLSNTRFKPQITALRPFHSTSRPLQSSLSSRISQRVWYRKDGTSRSKVRGAIYTLIGSVAVLTGIAALEVMEDLQELVLQLAAMLQVQRVDFEEYSTIDFSDYRQTTQYFESLAKPFLITAQYSDEASVALFFKHVLEMDDATAAVVKERIHSCMKATAEQVHELLRGIGDEPLDSFQDITRLMREALLEVATDMMVETDDRLAALLKVFKDKDDSGKPPPSKGRGYELIG</sequence>
<dbReference type="AlphaFoldDB" id="A0A9P7V4P1"/>
<keyword evidence="3" id="KW-1185">Reference proteome</keyword>
<evidence type="ECO:0000313" key="3">
    <source>
        <dbReference type="Proteomes" id="UP001049176"/>
    </source>
</evidence>
<protein>
    <submittedName>
        <fullName evidence="2">Uncharacterized protein</fullName>
    </submittedName>
</protein>
<proteinExistence type="predicted"/>
<reference evidence="2" key="1">
    <citation type="journal article" date="2021" name="Genome Biol. Evol.">
        <title>The assembled and annotated genome of the fairy-ring fungus Marasmius oreades.</title>
        <authorList>
            <person name="Hiltunen M."/>
            <person name="Ament-Velasquez S.L."/>
            <person name="Johannesson H."/>
        </authorList>
    </citation>
    <scope>NUCLEOTIDE SEQUENCE</scope>
    <source>
        <strain evidence="2">03SP1</strain>
    </source>
</reference>
<evidence type="ECO:0000313" key="2">
    <source>
        <dbReference type="EMBL" id="KAG7100187.1"/>
    </source>
</evidence>
<dbReference type="GeneID" id="66071040"/>
<keyword evidence="1" id="KW-1133">Transmembrane helix</keyword>
<dbReference type="RefSeq" id="XP_043016657.1">
    <property type="nucleotide sequence ID" value="XM_043147943.1"/>
</dbReference>